<keyword evidence="6 8" id="KW-0675">Receptor</keyword>
<evidence type="ECO:0000256" key="7">
    <source>
        <dbReference type="ARBA" id="ARBA00023224"/>
    </source>
</evidence>
<protein>
    <submittedName>
        <fullName evidence="12">CCKAR-like protein</fullName>
    </submittedName>
</protein>
<evidence type="ECO:0000256" key="10">
    <source>
        <dbReference type="SAM" id="Phobius"/>
    </source>
</evidence>
<accession>A0ABY7F3A3</accession>
<feature type="compositionally biased region" description="Polar residues" evidence="9">
    <location>
        <begin position="218"/>
        <end position="229"/>
    </location>
</feature>
<proteinExistence type="inferred from homology"/>
<dbReference type="PROSITE" id="PS00237">
    <property type="entry name" value="G_PROTEIN_RECEP_F1_1"/>
    <property type="match status" value="1"/>
</dbReference>
<evidence type="ECO:0000313" key="12">
    <source>
        <dbReference type="EMBL" id="WAR15869.1"/>
    </source>
</evidence>
<evidence type="ECO:0000256" key="4">
    <source>
        <dbReference type="ARBA" id="ARBA00023040"/>
    </source>
</evidence>
<comment type="subcellular location">
    <subcellularLocation>
        <location evidence="1">Membrane</location>
        <topology evidence="1">Multi-pass membrane protein</topology>
    </subcellularLocation>
</comment>
<dbReference type="Gene3D" id="1.20.1070.10">
    <property type="entry name" value="Rhodopsin 7-helix transmembrane proteins"/>
    <property type="match status" value="1"/>
</dbReference>
<dbReference type="EMBL" id="CP111021">
    <property type="protein sequence ID" value="WAR15869.1"/>
    <property type="molecule type" value="Genomic_DNA"/>
</dbReference>
<keyword evidence="7 8" id="KW-0807">Transducer</keyword>
<evidence type="ECO:0000256" key="1">
    <source>
        <dbReference type="ARBA" id="ARBA00004141"/>
    </source>
</evidence>
<dbReference type="PROSITE" id="PS50262">
    <property type="entry name" value="G_PROTEIN_RECEP_F1_2"/>
    <property type="match status" value="1"/>
</dbReference>
<dbReference type="Pfam" id="PF00001">
    <property type="entry name" value="7tm_1"/>
    <property type="match status" value="1"/>
</dbReference>
<keyword evidence="13" id="KW-1185">Reference proteome</keyword>
<name>A0ABY7F3A3_MYAAR</name>
<dbReference type="PRINTS" id="PR00237">
    <property type="entry name" value="GPCRRHODOPSN"/>
</dbReference>
<sequence length="315" mass="35661">MYQKVGRFLESDENEANLTLEELNDELFQYHIPAIVFVIISMVVGVFGNTLVILIYKTKFRRSNHRYFILFLAVTDFVACVTGMPFLVASLRLPYLMTSSVTCKTLRYFHYFVNNCSGLLLVVIAIERFRKIVRPFKRQLTTRQTLYLCYGTMFISAIMAVPAPIYFDATDIDTVRKLCTSDQFVQAMKSMRSVSSMDSGRKGINSLEDHSVDIMDTETPTHSEISQEPSVKGAVSLKSSTQTEYTSNDNGTTQSTVSLNTDVESRNNGHVTGRNARALWRKSVDLIGRNSHNEKQNVVTRAQSDPFLQPIVMLI</sequence>
<dbReference type="Proteomes" id="UP001164746">
    <property type="component" value="Chromosome 10"/>
</dbReference>
<dbReference type="InterPro" id="IPR017452">
    <property type="entry name" value="GPCR_Rhodpsn_7TM"/>
</dbReference>
<dbReference type="CDD" id="cd00637">
    <property type="entry name" value="7tm_classA_rhodopsin-like"/>
    <property type="match status" value="1"/>
</dbReference>
<evidence type="ECO:0000256" key="6">
    <source>
        <dbReference type="ARBA" id="ARBA00023170"/>
    </source>
</evidence>
<evidence type="ECO:0000259" key="11">
    <source>
        <dbReference type="PROSITE" id="PS50262"/>
    </source>
</evidence>
<evidence type="ECO:0000256" key="8">
    <source>
        <dbReference type="RuleBase" id="RU000688"/>
    </source>
</evidence>
<feature type="compositionally biased region" description="Polar residues" evidence="9">
    <location>
        <begin position="237"/>
        <end position="257"/>
    </location>
</feature>
<feature type="transmembrane region" description="Helical" evidence="10">
    <location>
        <begin position="108"/>
        <end position="126"/>
    </location>
</feature>
<dbReference type="SUPFAM" id="SSF81321">
    <property type="entry name" value="Family A G protein-coupled receptor-like"/>
    <property type="match status" value="1"/>
</dbReference>
<keyword evidence="2 8" id="KW-0812">Transmembrane</keyword>
<organism evidence="12 13">
    <name type="scientific">Mya arenaria</name>
    <name type="common">Soft-shell clam</name>
    <dbReference type="NCBI Taxonomy" id="6604"/>
    <lineage>
        <taxon>Eukaryota</taxon>
        <taxon>Metazoa</taxon>
        <taxon>Spiralia</taxon>
        <taxon>Lophotrochozoa</taxon>
        <taxon>Mollusca</taxon>
        <taxon>Bivalvia</taxon>
        <taxon>Autobranchia</taxon>
        <taxon>Heteroconchia</taxon>
        <taxon>Euheterodonta</taxon>
        <taxon>Imparidentia</taxon>
        <taxon>Neoheterodontei</taxon>
        <taxon>Myida</taxon>
        <taxon>Myoidea</taxon>
        <taxon>Myidae</taxon>
        <taxon>Mya</taxon>
    </lineage>
</organism>
<comment type="similarity">
    <text evidence="8">Belongs to the G-protein coupled receptor 1 family.</text>
</comment>
<feature type="region of interest" description="Disordered" evidence="9">
    <location>
        <begin position="218"/>
        <end position="257"/>
    </location>
</feature>
<gene>
    <name evidence="12" type="ORF">MAR_030463</name>
</gene>
<evidence type="ECO:0000256" key="2">
    <source>
        <dbReference type="ARBA" id="ARBA00022692"/>
    </source>
</evidence>
<evidence type="ECO:0000256" key="9">
    <source>
        <dbReference type="SAM" id="MobiDB-lite"/>
    </source>
</evidence>
<evidence type="ECO:0000256" key="3">
    <source>
        <dbReference type="ARBA" id="ARBA00022989"/>
    </source>
</evidence>
<dbReference type="PANTHER" id="PTHR24238">
    <property type="entry name" value="G-PROTEIN COUPLED RECEPTOR"/>
    <property type="match status" value="1"/>
</dbReference>
<reference evidence="12" key="1">
    <citation type="submission" date="2022-11" db="EMBL/GenBank/DDBJ databases">
        <title>Centuries of genome instability and evolution in soft-shell clam transmissible cancer (bioRxiv).</title>
        <authorList>
            <person name="Hart S.F.M."/>
            <person name="Yonemitsu M.A."/>
            <person name="Giersch R.M."/>
            <person name="Beal B.F."/>
            <person name="Arriagada G."/>
            <person name="Davis B.W."/>
            <person name="Ostrander E.A."/>
            <person name="Goff S.P."/>
            <person name="Metzger M.J."/>
        </authorList>
    </citation>
    <scope>NUCLEOTIDE SEQUENCE</scope>
    <source>
        <strain evidence="12">MELC-2E11</strain>
        <tissue evidence="12">Siphon/mantle</tissue>
    </source>
</reference>
<feature type="transmembrane region" description="Helical" evidence="10">
    <location>
        <begin position="30"/>
        <end position="56"/>
    </location>
</feature>
<feature type="transmembrane region" description="Helical" evidence="10">
    <location>
        <begin position="147"/>
        <end position="167"/>
    </location>
</feature>
<keyword evidence="5 10" id="KW-0472">Membrane</keyword>
<keyword evidence="4 8" id="KW-0297">G-protein coupled receptor</keyword>
<feature type="transmembrane region" description="Helical" evidence="10">
    <location>
        <begin position="68"/>
        <end position="88"/>
    </location>
</feature>
<dbReference type="InterPro" id="IPR000276">
    <property type="entry name" value="GPCR_Rhodpsn"/>
</dbReference>
<keyword evidence="3 10" id="KW-1133">Transmembrane helix</keyword>
<evidence type="ECO:0000313" key="13">
    <source>
        <dbReference type="Proteomes" id="UP001164746"/>
    </source>
</evidence>
<feature type="domain" description="G-protein coupled receptors family 1 profile" evidence="11">
    <location>
        <begin position="48"/>
        <end position="162"/>
    </location>
</feature>
<evidence type="ECO:0000256" key="5">
    <source>
        <dbReference type="ARBA" id="ARBA00023136"/>
    </source>
</evidence>
<dbReference type="PANTHER" id="PTHR24238:SF47">
    <property type="entry name" value="ECDYSTEROIDS_DOPAMINE RECEPTOR-RELATED"/>
    <property type="match status" value="1"/>
</dbReference>